<feature type="region of interest" description="Disordered" evidence="3">
    <location>
        <begin position="521"/>
        <end position="543"/>
    </location>
</feature>
<sequence length="709" mass="78436">MPPRAAKKTPAGPGQKKAGAGAKGPNKSPKPAAKPSTSADAPKAEEQVTATLTSADAPKAEEKHSEAVETPFSIDTETPSKDAPVPEKPVDEGKAEKECPEAVKIDEAEPGAVKEKKELTADDGEEASKDEAVKGEGLEVKEMEVVMEEAQEEVAEAEGPEGEEEGGERRGEDYEEELIGDEEGHPQDVEMPATVKERRKQKEFEVFVGGLDKDATEEDLKKVFSEVGEVVEIRLARNPQTKKNKGFAFIRYATVEQAKMAVAELKNPQVKGKRCGVTRSQDNETLYVRNINRSWTKDTLRDKLKEYGIDNVEETTLMDDPLQEGKNRGFAFLEFSTHLDATNAFKRLQKRDIFFGVDVSAKVAFAKSGIEPDEEVMAQVKSVFVDGVPPAWDEDQVKEKFNKYGEIEMVQLARNMPTAKRKDFGFINFTTREAALACIEGVNKNELSEGDNKVNLKATLRKPQQKGRSVKEGIRGGHQVGYGGGRGGRVPWGRGGSVQYGGRFDARGGRNFQSEREYYNARDIPDRARHLPSSGRMYDRRPPAQDYLRSSYRRDYREEDEFYLQRPARTSSRSAAAIPRRPLYDDYGYDDSYPESMAASRARIPPRRAAYAEDAYGPRMDDVSAYHNAPVRTYDVLSGSKRPFSDLDQDLTYAGPSTRRPRTHLDHDLGTGPIGSGRAGGFDGGSYGNLYTSRNVGGYGPRGGTGSYY</sequence>
<feature type="domain" description="RRM" evidence="4">
    <location>
        <begin position="284"/>
        <end position="368"/>
    </location>
</feature>
<dbReference type="AlphaFoldDB" id="A0A0C9RY74"/>
<dbReference type="SUPFAM" id="SSF54928">
    <property type="entry name" value="RNA-binding domain, RBD"/>
    <property type="match status" value="2"/>
</dbReference>
<dbReference type="InterPro" id="IPR035979">
    <property type="entry name" value="RBD_domain_sf"/>
</dbReference>
<feature type="region of interest" description="Disordered" evidence="3">
    <location>
        <begin position="1"/>
        <end position="190"/>
    </location>
</feature>
<feature type="compositionally biased region" description="Basic and acidic residues" evidence="3">
    <location>
        <begin position="58"/>
        <end position="67"/>
    </location>
</feature>
<evidence type="ECO:0000256" key="2">
    <source>
        <dbReference type="PROSITE-ProRule" id="PRU00176"/>
    </source>
</evidence>
<protein>
    <submittedName>
        <fullName evidence="5">TSA: Wollemia nobilis Ref_Wollemi_Transcript_4346_2585 transcribed RNA sequence</fullName>
    </submittedName>
</protein>
<feature type="region of interest" description="Disordered" evidence="3">
    <location>
        <begin position="461"/>
        <end position="488"/>
    </location>
</feature>
<evidence type="ECO:0000256" key="1">
    <source>
        <dbReference type="ARBA" id="ARBA00022884"/>
    </source>
</evidence>
<feature type="domain" description="RRM" evidence="4">
    <location>
        <begin position="204"/>
        <end position="282"/>
    </location>
</feature>
<dbReference type="PANTHER" id="PTHR21245">
    <property type="entry name" value="HETEROGENEOUS NUCLEAR RIBONUCLEOPROTEIN"/>
    <property type="match status" value="1"/>
</dbReference>
<feature type="compositionally biased region" description="Gly residues" evidence="3">
    <location>
        <begin position="476"/>
        <end position="488"/>
    </location>
</feature>
<proteinExistence type="predicted"/>
<dbReference type="Pfam" id="PF00076">
    <property type="entry name" value="RRM_1"/>
    <property type="match status" value="3"/>
</dbReference>
<dbReference type="InterPro" id="IPR000504">
    <property type="entry name" value="RRM_dom"/>
</dbReference>
<evidence type="ECO:0000259" key="4">
    <source>
        <dbReference type="PROSITE" id="PS50102"/>
    </source>
</evidence>
<feature type="domain" description="RRM" evidence="4">
    <location>
        <begin position="381"/>
        <end position="461"/>
    </location>
</feature>
<evidence type="ECO:0000256" key="3">
    <source>
        <dbReference type="SAM" id="MobiDB-lite"/>
    </source>
</evidence>
<name>A0A0C9RY74_9CONI</name>
<accession>A0A0C9RY74</accession>
<keyword evidence="1 2" id="KW-0694">RNA-binding</keyword>
<feature type="compositionally biased region" description="Basic and acidic residues" evidence="3">
    <location>
        <begin position="78"/>
        <end position="144"/>
    </location>
</feature>
<dbReference type="GO" id="GO:0003723">
    <property type="term" value="F:RNA binding"/>
    <property type="evidence" value="ECO:0007669"/>
    <property type="project" value="UniProtKB-UniRule"/>
</dbReference>
<dbReference type="SMART" id="SM00360">
    <property type="entry name" value="RRM"/>
    <property type="match status" value="3"/>
</dbReference>
<feature type="compositionally biased region" description="Acidic residues" evidence="3">
    <location>
        <begin position="145"/>
        <end position="166"/>
    </location>
</feature>
<dbReference type="EMBL" id="GCHU01004315">
    <property type="protein sequence ID" value="JAG89004.1"/>
    <property type="molecule type" value="Transcribed_RNA"/>
</dbReference>
<organism evidence="5">
    <name type="scientific">Wollemia nobilis</name>
    <dbReference type="NCBI Taxonomy" id="56998"/>
    <lineage>
        <taxon>Eukaryota</taxon>
        <taxon>Viridiplantae</taxon>
        <taxon>Streptophyta</taxon>
        <taxon>Embryophyta</taxon>
        <taxon>Tracheophyta</taxon>
        <taxon>Spermatophyta</taxon>
        <taxon>Pinopsida</taxon>
        <taxon>Pinidae</taxon>
        <taxon>Conifers II</taxon>
        <taxon>Araucariales</taxon>
        <taxon>Araucariaceae</taxon>
        <taxon>Wollemia</taxon>
    </lineage>
</organism>
<dbReference type="PROSITE" id="PS50102">
    <property type="entry name" value="RRM"/>
    <property type="match status" value="3"/>
</dbReference>
<feature type="region of interest" description="Disordered" evidence="3">
    <location>
        <begin position="646"/>
        <end position="680"/>
    </location>
</feature>
<dbReference type="CDD" id="cd00590">
    <property type="entry name" value="RRM_SF"/>
    <property type="match status" value="3"/>
</dbReference>
<feature type="compositionally biased region" description="Low complexity" evidence="3">
    <location>
        <begin position="8"/>
        <end position="41"/>
    </location>
</feature>
<dbReference type="InterPro" id="IPR012677">
    <property type="entry name" value="Nucleotide-bd_a/b_plait_sf"/>
</dbReference>
<dbReference type="Gene3D" id="3.30.70.330">
    <property type="match status" value="3"/>
</dbReference>
<evidence type="ECO:0000313" key="5">
    <source>
        <dbReference type="EMBL" id="JAG89004.1"/>
    </source>
</evidence>
<reference evidence="5" key="1">
    <citation type="submission" date="2015-02" db="EMBL/GenBank/DDBJ databases">
        <title>A transcriptome of Wollemia nobilis - a relic of Gondwana.</title>
        <authorList>
            <person name="Chia J.Y."/>
            <person name="Leong Y.S."/>
            <person name="Abdul Karim S."/>
            <person name="Wan Azmi N."/>
            <person name="Hercus R."/>
            <person name="Croft L."/>
        </authorList>
    </citation>
    <scope>NUCLEOTIDE SEQUENCE</scope>
    <source>
        <strain evidence="5">MaeBrown</strain>
        <tissue evidence="5">Leaf</tissue>
    </source>
</reference>